<dbReference type="InterPro" id="IPR029055">
    <property type="entry name" value="Ntn_hydrolases_N"/>
</dbReference>
<evidence type="ECO:0000256" key="1">
    <source>
        <dbReference type="ARBA" id="ARBA00022962"/>
    </source>
</evidence>
<dbReference type="OrthoDB" id="321954at2"/>
<keyword evidence="3" id="KW-0808">Transferase</keyword>
<gene>
    <name evidence="3" type="ORF">EOE67_05745</name>
</gene>
<feature type="domain" description="Glutamine amidotransferase type-2" evidence="2">
    <location>
        <begin position="2"/>
        <end position="251"/>
    </location>
</feature>
<evidence type="ECO:0000313" key="4">
    <source>
        <dbReference type="Proteomes" id="UP000283077"/>
    </source>
</evidence>
<dbReference type="Pfam" id="PF13230">
    <property type="entry name" value="GATase_4"/>
    <property type="match status" value="1"/>
</dbReference>
<dbReference type="SUPFAM" id="SSF56235">
    <property type="entry name" value="N-terminal nucleophile aminohydrolases (Ntn hydrolases)"/>
    <property type="match status" value="1"/>
</dbReference>
<accession>A0A437R1E6</accession>
<dbReference type="InterPro" id="IPR017932">
    <property type="entry name" value="GATase_2_dom"/>
</dbReference>
<dbReference type="AlphaFoldDB" id="A0A437R1E6"/>
<comment type="caution">
    <text evidence="3">The sequence shown here is derived from an EMBL/GenBank/DDBJ whole genome shotgun (WGS) entry which is preliminary data.</text>
</comment>
<proteinExistence type="predicted"/>
<dbReference type="PROSITE" id="PS51278">
    <property type="entry name" value="GATASE_TYPE_2"/>
    <property type="match status" value="1"/>
</dbReference>
<dbReference type="PANTHER" id="PTHR42824:SF1">
    <property type="entry name" value="GLUTAMINE AMIDOTRANSFERASE YAFJ-RELATED"/>
    <property type="match status" value="1"/>
</dbReference>
<evidence type="ECO:0000313" key="3">
    <source>
        <dbReference type="EMBL" id="RVU40551.1"/>
    </source>
</evidence>
<name>A0A437R1E6_9GAMM</name>
<dbReference type="EMBL" id="SACS01000004">
    <property type="protein sequence ID" value="RVU40551.1"/>
    <property type="molecule type" value="Genomic_DNA"/>
</dbReference>
<dbReference type="GO" id="GO:0016740">
    <property type="term" value="F:transferase activity"/>
    <property type="evidence" value="ECO:0007669"/>
    <property type="project" value="UniProtKB-KW"/>
</dbReference>
<protein>
    <submittedName>
        <fullName evidence="3">Class II glutamine amidotransferase</fullName>
    </submittedName>
</protein>
<reference evidence="3 4" key="1">
    <citation type="submission" date="2019-01" db="EMBL/GenBank/DDBJ databases">
        <authorList>
            <person name="Chen W.-M."/>
        </authorList>
    </citation>
    <scope>NUCLEOTIDE SEQUENCE [LARGE SCALE GENOMIC DNA]</scope>
    <source>
        <strain evidence="3 4">KYPC3</strain>
    </source>
</reference>
<sequence length="257" mass="28786">MCELLGMSANVPTDICFSFKGLKERGGNTGPHKDGWGIAFYQGKGVTTFKDAQASHQSEVAKLVTDYPIKSNVVVGHVRQANRGRVALENTHPFTRELWGRYWTYAHNGQLKDYKSLPQGRFKAVGTTDSESAFCFILSELAARYPDKPPARKQLFRLIKKLSDRLKQQGVFNLLLSDGEYLFCYCSTKLHWITRRAPFGTAQLSDVDVDIDFSQETTPNDVVTIVATLPLTTNERWQAMAPGEACLFKAGEKVELL</sequence>
<dbReference type="Gene3D" id="3.60.20.10">
    <property type="entry name" value="Glutamine Phosphoribosylpyrophosphate, subunit 1, domain 1"/>
    <property type="match status" value="1"/>
</dbReference>
<dbReference type="CDD" id="cd01908">
    <property type="entry name" value="YafJ"/>
    <property type="match status" value="1"/>
</dbReference>
<dbReference type="RefSeq" id="WP_127698088.1">
    <property type="nucleotide sequence ID" value="NZ_SACS01000004.1"/>
</dbReference>
<organism evidence="3 4">
    <name type="scientific">Rheinheimera riviphila</name>
    <dbReference type="NCBI Taxonomy" id="1834037"/>
    <lineage>
        <taxon>Bacteria</taxon>
        <taxon>Pseudomonadati</taxon>
        <taxon>Pseudomonadota</taxon>
        <taxon>Gammaproteobacteria</taxon>
        <taxon>Chromatiales</taxon>
        <taxon>Chromatiaceae</taxon>
        <taxon>Rheinheimera</taxon>
    </lineage>
</organism>
<keyword evidence="1 3" id="KW-0315">Glutamine amidotransferase</keyword>
<dbReference type="Proteomes" id="UP000283077">
    <property type="component" value="Unassembled WGS sequence"/>
</dbReference>
<dbReference type="PANTHER" id="PTHR42824">
    <property type="entry name" value="GLUTAMINE AMIDOTRANSFERASE"/>
    <property type="match status" value="1"/>
</dbReference>
<dbReference type="InterPro" id="IPR026869">
    <property type="entry name" value="EgtC-like"/>
</dbReference>
<evidence type="ECO:0000259" key="2">
    <source>
        <dbReference type="PROSITE" id="PS51278"/>
    </source>
</evidence>
<keyword evidence="4" id="KW-1185">Reference proteome</keyword>